<sequence length="277" mass="30733">MEALPAMPSPGPALREYAEAELADAIASLDAPRDGIHDAVHRARKAIRRTRAALSIAEPALGPGARLVDRALRRMNKRSSWQRDAHALVQTLDRLRDRPQPRDTHALLCQARDVAAARRKMLAREARFAETVDTTRAEAAVIRAALAGLAWQSLEAHHIDAAIAATSRKADKARERARRSDDAEDWHRWRRCMRRRSQQFRAAAAAGFDAAMPGVDKSIAEQLGLMQDLSLVIAHCGDSGGFDDAGFDHSVRKALRRYAERALERQRKRLRSVLPGA</sequence>
<evidence type="ECO:0000313" key="3">
    <source>
        <dbReference type="Proteomes" id="UP001165293"/>
    </source>
</evidence>
<organism evidence="2 3">
    <name type="scientific">Noviluteimonas lactosilytica</name>
    <dbReference type="NCBI Taxonomy" id="2888523"/>
    <lineage>
        <taxon>Bacteria</taxon>
        <taxon>Pseudomonadati</taxon>
        <taxon>Pseudomonadota</taxon>
        <taxon>Gammaproteobacteria</taxon>
        <taxon>Lysobacterales</taxon>
        <taxon>Lysobacteraceae</taxon>
        <taxon>Noviluteimonas</taxon>
    </lineage>
</organism>
<name>A0ABS8JJS4_9GAMM</name>
<dbReference type="Pfam" id="PF05235">
    <property type="entry name" value="CHAD"/>
    <property type="match status" value="1"/>
</dbReference>
<accession>A0ABS8JJS4</accession>
<keyword evidence="3" id="KW-1185">Reference proteome</keyword>
<comment type="caution">
    <text evidence="2">The sequence shown here is derived from an EMBL/GenBank/DDBJ whole genome shotgun (WGS) entry which is preliminary data.</text>
</comment>
<dbReference type="SMART" id="SM00880">
    <property type="entry name" value="CHAD"/>
    <property type="match status" value="1"/>
</dbReference>
<dbReference type="PANTHER" id="PTHR39339:SF1">
    <property type="entry name" value="CHAD DOMAIN-CONTAINING PROTEIN"/>
    <property type="match status" value="1"/>
</dbReference>
<reference evidence="2" key="1">
    <citation type="submission" date="2021-10" db="EMBL/GenBank/DDBJ databases">
        <authorList>
            <person name="Lyu M."/>
            <person name="Wang X."/>
            <person name="Meng X."/>
            <person name="Xu K."/>
        </authorList>
    </citation>
    <scope>NUCLEOTIDE SEQUENCE</scope>
    <source>
        <strain evidence="2">A6</strain>
    </source>
</reference>
<dbReference type="Gene3D" id="1.40.20.10">
    <property type="entry name" value="CHAD domain"/>
    <property type="match status" value="1"/>
</dbReference>
<proteinExistence type="predicted"/>
<dbReference type="InterPro" id="IPR007899">
    <property type="entry name" value="CHAD_dom"/>
</dbReference>
<dbReference type="RefSeq" id="WP_230527975.1">
    <property type="nucleotide sequence ID" value="NZ_JAJGAK010000003.1"/>
</dbReference>
<evidence type="ECO:0000313" key="2">
    <source>
        <dbReference type="EMBL" id="MCC8363861.1"/>
    </source>
</evidence>
<dbReference type="PROSITE" id="PS51708">
    <property type="entry name" value="CHAD"/>
    <property type="match status" value="1"/>
</dbReference>
<protein>
    <submittedName>
        <fullName evidence="2">CHAD domain-containing protein</fullName>
    </submittedName>
</protein>
<gene>
    <name evidence="2" type="ORF">LK996_12340</name>
</gene>
<dbReference type="EMBL" id="JAJGAK010000003">
    <property type="protein sequence ID" value="MCC8363861.1"/>
    <property type="molecule type" value="Genomic_DNA"/>
</dbReference>
<dbReference type="Proteomes" id="UP001165293">
    <property type="component" value="Unassembled WGS sequence"/>
</dbReference>
<feature type="domain" description="CHAD" evidence="1">
    <location>
        <begin position="7"/>
        <end position="277"/>
    </location>
</feature>
<evidence type="ECO:0000259" key="1">
    <source>
        <dbReference type="PROSITE" id="PS51708"/>
    </source>
</evidence>
<dbReference type="InterPro" id="IPR038186">
    <property type="entry name" value="CHAD_dom_sf"/>
</dbReference>
<dbReference type="PANTHER" id="PTHR39339">
    <property type="entry name" value="SLR1444 PROTEIN"/>
    <property type="match status" value="1"/>
</dbReference>